<keyword evidence="1" id="KW-0614">Plasmid</keyword>
<geneLocation type="plasmid" evidence="1">
    <name>pFP11</name>
</geneLocation>
<sequence>MPNALTRFFMGLMGKSWAYDSAEDVREVIAKRSFDTLAERARTHTEGAAGLTDSFAFQPGLVDLHDELHDTWHYLVALKARAREMGHGTLAEHLDAAAESTRDTLVHVATAAEVTVPAPEAPLTR</sequence>
<reference evidence="1" key="1">
    <citation type="journal article" date="2008" name="Appl. Environ. Microbiol.">
        <title>Characterization of replication and conjugation of Streptomyces circular plasmids pFP1 and pFP11 and their ability to propagate in linear mode with artificially attached telomeres.</title>
        <authorList>
            <person name="Zhang R."/>
            <person name="Zeng A."/>
            <person name="Fang P."/>
            <person name="Qin Z."/>
        </authorList>
    </citation>
    <scope>NUCLEOTIDE SEQUENCE</scope>
    <source>
        <strain evidence="1">F11</strain>
        <plasmid evidence="1">pFP11</plasmid>
    </source>
</reference>
<accession>Q58IR3</accession>
<name>Q58IR3_9ACTN</name>
<proteinExistence type="predicted"/>
<gene>
    <name evidence="1" type="ORF">pFP11.16c</name>
</gene>
<dbReference type="EMBL" id="AY943952">
    <property type="protein sequence ID" value="AAX51320.1"/>
    <property type="molecule type" value="Genomic_DNA"/>
</dbReference>
<protein>
    <submittedName>
        <fullName evidence="1">Uncharacterized protein</fullName>
    </submittedName>
</protein>
<evidence type="ECO:0000313" key="1">
    <source>
        <dbReference type="EMBL" id="AAX51320.1"/>
    </source>
</evidence>
<dbReference type="AlphaFoldDB" id="Q58IR3"/>
<organism evidence="1">
    <name type="scientific">Streptomyces sp. F11</name>
    <dbReference type="NCBI Taxonomy" id="319318"/>
    <lineage>
        <taxon>Bacteria</taxon>
        <taxon>Bacillati</taxon>
        <taxon>Actinomycetota</taxon>
        <taxon>Actinomycetes</taxon>
        <taxon>Kitasatosporales</taxon>
        <taxon>Streptomycetaceae</taxon>
        <taxon>Streptomyces</taxon>
    </lineage>
</organism>